<dbReference type="AlphaFoldDB" id="A0A1M6FAJ3"/>
<accession>A0A1M6FAJ3</accession>
<evidence type="ECO:0000313" key="2">
    <source>
        <dbReference type="Proteomes" id="UP000184225"/>
    </source>
</evidence>
<proteinExistence type="predicted"/>
<evidence type="ECO:0000313" key="1">
    <source>
        <dbReference type="EMBL" id="SHI94687.1"/>
    </source>
</evidence>
<reference evidence="1 2" key="1">
    <citation type="submission" date="2016-11" db="EMBL/GenBank/DDBJ databases">
        <authorList>
            <person name="Jaros S."/>
            <person name="Januszkiewicz K."/>
            <person name="Wedrychowicz H."/>
        </authorList>
    </citation>
    <scope>NUCLEOTIDE SEQUENCE [LARGE SCALE GENOMIC DNA]</scope>
    <source>
        <strain evidence="1 2">DSM 21425</strain>
    </source>
</reference>
<sequence>MKPGNKILFPDLKEDWEEVDKMMLYSCFTLLENYVEQEASLNDWNSSEKQKSIKTEIDELMSWWNTRKQINLGTVDEEENQDATDSIMLMRLILIRTELWS</sequence>
<organism evidence="1 2">
    <name type="scientific">Mesonia phycicola</name>
    <dbReference type="NCBI Taxonomy" id="579105"/>
    <lineage>
        <taxon>Bacteria</taxon>
        <taxon>Pseudomonadati</taxon>
        <taxon>Bacteroidota</taxon>
        <taxon>Flavobacteriia</taxon>
        <taxon>Flavobacteriales</taxon>
        <taxon>Flavobacteriaceae</taxon>
        <taxon>Mesonia</taxon>
    </lineage>
</organism>
<gene>
    <name evidence="1" type="ORF">SAMN04488096_10632</name>
</gene>
<protein>
    <submittedName>
        <fullName evidence="1">Uncharacterized protein</fullName>
    </submittedName>
</protein>
<keyword evidence="2" id="KW-1185">Reference proteome</keyword>
<name>A0A1M6FAJ3_9FLAO</name>
<dbReference type="OrthoDB" id="7061180at2"/>
<dbReference type="EMBL" id="FQYY01000006">
    <property type="protein sequence ID" value="SHI94687.1"/>
    <property type="molecule type" value="Genomic_DNA"/>
</dbReference>
<dbReference type="STRING" id="579105.SAMN04488096_10632"/>
<dbReference type="Proteomes" id="UP000184225">
    <property type="component" value="Unassembled WGS sequence"/>
</dbReference>
<dbReference type="RefSeq" id="WP_143159177.1">
    <property type="nucleotide sequence ID" value="NZ_FQYY01000006.1"/>
</dbReference>